<name>A0ACC2T9G8_9FUNG</name>
<sequence length="229" mass="26278">MSSTRALNDEEVFAEMKKMVAFIKQEALEKAREIKVKADEEFNIEKAKIVRQESIHIESVFERKTKQVEIEKTIAKSTLTNKSRLEILGERQNLINELFETAAGELIKVAKDESKYSAFLKDLILQGFFQLMEPKVTLRFREKDEKLIEKAVKGASAEYEKEFGYPVEVVHDTTYLPEGCAGGIILSCLDGRIKATNTLESRLELLKEQMLPQIRYSLFGASPNRKFYD</sequence>
<accession>A0ACC2T9G8</accession>
<dbReference type="Proteomes" id="UP001165960">
    <property type="component" value="Unassembled WGS sequence"/>
</dbReference>
<reference evidence="1" key="1">
    <citation type="submission" date="2022-04" db="EMBL/GenBank/DDBJ databases">
        <title>Genome of the entomopathogenic fungus Entomophthora muscae.</title>
        <authorList>
            <person name="Elya C."/>
            <person name="Lovett B.R."/>
            <person name="Lee E."/>
            <person name="Macias A.M."/>
            <person name="Hajek A.E."/>
            <person name="De Bivort B.L."/>
            <person name="Kasson M.T."/>
            <person name="De Fine Licht H.H."/>
            <person name="Stajich J.E."/>
        </authorList>
    </citation>
    <scope>NUCLEOTIDE SEQUENCE</scope>
    <source>
        <strain evidence="1">Berkeley</strain>
    </source>
</reference>
<gene>
    <name evidence="1" type="primary">VMA4_1</name>
    <name evidence="1" type="ORF">DSO57_1000766</name>
</gene>
<evidence type="ECO:0000313" key="2">
    <source>
        <dbReference type="Proteomes" id="UP001165960"/>
    </source>
</evidence>
<organism evidence="1 2">
    <name type="scientific">Entomophthora muscae</name>
    <dbReference type="NCBI Taxonomy" id="34485"/>
    <lineage>
        <taxon>Eukaryota</taxon>
        <taxon>Fungi</taxon>
        <taxon>Fungi incertae sedis</taxon>
        <taxon>Zoopagomycota</taxon>
        <taxon>Entomophthoromycotina</taxon>
        <taxon>Entomophthoromycetes</taxon>
        <taxon>Entomophthorales</taxon>
        <taxon>Entomophthoraceae</taxon>
        <taxon>Entomophthora</taxon>
    </lineage>
</organism>
<keyword evidence="2" id="KW-1185">Reference proteome</keyword>
<evidence type="ECO:0000313" key="1">
    <source>
        <dbReference type="EMBL" id="KAJ9071091.1"/>
    </source>
</evidence>
<dbReference type="EMBL" id="QTSX02003552">
    <property type="protein sequence ID" value="KAJ9071091.1"/>
    <property type="molecule type" value="Genomic_DNA"/>
</dbReference>
<comment type="caution">
    <text evidence="1">The sequence shown here is derived from an EMBL/GenBank/DDBJ whole genome shotgun (WGS) entry which is preliminary data.</text>
</comment>
<proteinExistence type="predicted"/>
<protein>
    <submittedName>
        <fullName evidence="1">V-ATPase V1 sector subunit E</fullName>
    </submittedName>
</protein>